<evidence type="ECO:0000256" key="4">
    <source>
        <dbReference type="ARBA" id="ARBA00022475"/>
    </source>
</evidence>
<evidence type="ECO:0000256" key="5">
    <source>
        <dbReference type="ARBA" id="ARBA00022692"/>
    </source>
</evidence>
<gene>
    <name evidence="10" type="ORF">FC82_GL000409</name>
</gene>
<keyword evidence="7 8" id="KW-0472">Membrane</keyword>
<protein>
    <recommendedName>
        <fullName evidence="8">Riboflavin transporter</fullName>
    </recommendedName>
</protein>
<comment type="caution">
    <text evidence="10">The sequence shown here is derived from an EMBL/GenBank/DDBJ whole genome shotgun (WGS) entry which is preliminary data.</text>
</comment>
<evidence type="ECO:0000256" key="6">
    <source>
        <dbReference type="ARBA" id="ARBA00022989"/>
    </source>
</evidence>
<keyword evidence="3 8" id="KW-0813">Transport</keyword>
<reference evidence="10 11" key="1">
    <citation type="journal article" date="2015" name="Genome Announc.">
        <title>Expanding the biotechnology potential of lactobacilli through comparative genomics of 213 strains and associated genera.</title>
        <authorList>
            <person name="Sun Z."/>
            <person name="Harris H.M."/>
            <person name="McCann A."/>
            <person name="Guo C."/>
            <person name="Argimon S."/>
            <person name="Zhang W."/>
            <person name="Yang X."/>
            <person name="Jeffery I.B."/>
            <person name="Cooney J.C."/>
            <person name="Kagawa T.F."/>
            <person name="Liu W."/>
            <person name="Song Y."/>
            <person name="Salvetti E."/>
            <person name="Wrobel A."/>
            <person name="Rasinkangas P."/>
            <person name="Parkhill J."/>
            <person name="Rea M.C."/>
            <person name="O'Sullivan O."/>
            <person name="Ritari J."/>
            <person name="Douillard F.P."/>
            <person name="Paul Ross R."/>
            <person name="Yang R."/>
            <person name="Briner A.E."/>
            <person name="Felis G.E."/>
            <person name="de Vos W.M."/>
            <person name="Barrangou R."/>
            <person name="Klaenhammer T.R."/>
            <person name="Caufield P.W."/>
            <person name="Cui Y."/>
            <person name="Zhang H."/>
            <person name="O'Toole P.W."/>
        </authorList>
    </citation>
    <scope>NUCLEOTIDE SEQUENCE [LARGE SCALE GENOMIC DNA]</scope>
    <source>
        <strain evidence="10 11">DSM 20515</strain>
    </source>
</reference>
<feature type="transmembrane region" description="Helical" evidence="9">
    <location>
        <begin position="22"/>
        <end position="46"/>
    </location>
</feature>
<evidence type="ECO:0000256" key="1">
    <source>
        <dbReference type="ARBA" id="ARBA00004651"/>
    </source>
</evidence>
<comment type="similarity">
    <text evidence="2 8">Belongs to the prokaryotic riboflavin transporter (P-RFT) (TC 2.A.87) family.</text>
</comment>
<dbReference type="Pfam" id="PF12822">
    <property type="entry name" value="ECF_trnsprt"/>
    <property type="match status" value="1"/>
</dbReference>
<feature type="transmembrane region" description="Helical" evidence="9">
    <location>
        <begin position="125"/>
        <end position="147"/>
    </location>
</feature>
<feature type="transmembrane region" description="Helical" evidence="9">
    <location>
        <begin position="167"/>
        <end position="191"/>
    </location>
</feature>
<dbReference type="InterPro" id="IPR024529">
    <property type="entry name" value="ECF_trnsprt_substrate-spec"/>
</dbReference>
<evidence type="ECO:0000313" key="10">
    <source>
        <dbReference type="EMBL" id="KRM77167.1"/>
    </source>
</evidence>
<comment type="subcellular location">
    <subcellularLocation>
        <location evidence="1">Cell membrane</location>
        <topology evidence="1">Multi-pass membrane protein</topology>
    </subcellularLocation>
</comment>
<keyword evidence="5 9" id="KW-0812">Transmembrane</keyword>
<dbReference type="EMBL" id="AYYR01000013">
    <property type="protein sequence ID" value="KRM77167.1"/>
    <property type="molecule type" value="Genomic_DNA"/>
</dbReference>
<organism evidence="10 11">
    <name type="scientific">Secundilactobacillus collinoides DSM 20515 = JCM 1123</name>
    <dbReference type="NCBI Taxonomy" id="1423733"/>
    <lineage>
        <taxon>Bacteria</taxon>
        <taxon>Bacillati</taxon>
        <taxon>Bacillota</taxon>
        <taxon>Bacilli</taxon>
        <taxon>Lactobacillales</taxon>
        <taxon>Lactobacillaceae</taxon>
        <taxon>Secundilactobacillus</taxon>
    </lineage>
</organism>
<dbReference type="PANTHER" id="PTHR38438:SF1">
    <property type="entry name" value="RIBOFLAVIN TRANSPORTER RIBU"/>
    <property type="match status" value="1"/>
</dbReference>
<feature type="transmembrane region" description="Helical" evidence="9">
    <location>
        <begin position="58"/>
        <end position="83"/>
    </location>
</feature>
<accession>A0A0R2BC71</accession>
<dbReference type="Proteomes" id="UP000051845">
    <property type="component" value="Unassembled WGS sequence"/>
</dbReference>
<evidence type="ECO:0000313" key="11">
    <source>
        <dbReference type="Proteomes" id="UP000051845"/>
    </source>
</evidence>
<evidence type="ECO:0000256" key="3">
    <source>
        <dbReference type="ARBA" id="ARBA00022448"/>
    </source>
</evidence>
<dbReference type="PIRSF" id="PIRSF037778">
    <property type="entry name" value="UCP037778_transp_RibU"/>
    <property type="match status" value="1"/>
</dbReference>
<dbReference type="InterPro" id="IPR025720">
    <property type="entry name" value="RibU"/>
</dbReference>
<keyword evidence="6 9" id="KW-1133">Transmembrane helix</keyword>
<dbReference type="PANTHER" id="PTHR38438">
    <property type="entry name" value="RIBOFLAVIN TRANSPORTER RIBU"/>
    <property type="match status" value="1"/>
</dbReference>
<dbReference type="PATRIC" id="fig|1423733.4.peg.431"/>
<dbReference type="STRING" id="33960.TY91_07205"/>
<name>A0A0R2BC71_SECCO</name>
<keyword evidence="4 8" id="KW-1003">Cell membrane</keyword>
<proteinExistence type="inferred from homology"/>
<evidence type="ECO:0000256" key="7">
    <source>
        <dbReference type="ARBA" id="ARBA00023136"/>
    </source>
</evidence>
<evidence type="ECO:0000256" key="9">
    <source>
        <dbReference type="SAM" id="Phobius"/>
    </source>
</evidence>
<comment type="function">
    <text evidence="8">Probably a riboflavin-binding protein that interacts with the energy-coupling factor (ECF) ABC-transporter complex.</text>
</comment>
<evidence type="ECO:0000256" key="2">
    <source>
        <dbReference type="ARBA" id="ARBA00005540"/>
    </source>
</evidence>
<dbReference type="GO" id="GO:0005886">
    <property type="term" value="C:plasma membrane"/>
    <property type="evidence" value="ECO:0007669"/>
    <property type="project" value="UniProtKB-SubCell"/>
</dbReference>
<evidence type="ECO:0000256" key="8">
    <source>
        <dbReference type="PIRNR" id="PIRNR037778"/>
    </source>
</evidence>
<dbReference type="AlphaFoldDB" id="A0A0R2BC71"/>
<dbReference type="GO" id="GO:0032217">
    <property type="term" value="F:riboflavin transmembrane transporter activity"/>
    <property type="evidence" value="ECO:0007669"/>
    <property type="project" value="UniProtKB-UniRule"/>
</dbReference>
<sequence>MKVTIQEEFVMEHSATFSIRQVVIMSLFAGISFLLMFISFPILPFVSYLKVDFSDIPILLGMIMFGPAGGILIAAIKSLLYWLLTGVDVANLIGIVASFISSMSLLLPIAAVLKHTQGKKLWTRLIWSILASTISLSVVMGLLNYFILTPLYISVLGMKITMPLAKLVLFGVVPFNLIKGVLVGVVFAIVVDRMKHFLSQHSTLIS</sequence>
<dbReference type="Gene3D" id="1.10.1760.20">
    <property type="match status" value="1"/>
</dbReference>
<feature type="transmembrane region" description="Helical" evidence="9">
    <location>
        <begin position="89"/>
        <end position="113"/>
    </location>
</feature>